<sequence length="51" mass="6023">MLCLQTRISSSVEFYHDVLSTLPVTKHILPVFILTCLSNFLHRLIRRCFFI</sequence>
<proteinExistence type="predicted"/>
<organism evidence="1 2">
    <name type="scientific">Vibrio jasicida</name>
    <dbReference type="NCBI Taxonomy" id="766224"/>
    <lineage>
        <taxon>Bacteria</taxon>
        <taxon>Pseudomonadati</taxon>
        <taxon>Pseudomonadota</taxon>
        <taxon>Gammaproteobacteria</taxon>
        <taxon>Vibrionales</taxon>
        <taxon>Vibrionaceae</taxon>
        <taxon>Vibrio</taxon>
    </lineage>
</organism>
<reference evidence="1" key="1">
    <citation type="submission" date="2022-01" db="EMBL/GenBank/DDBJ databases">
        <authorList>
            <person name="Lagorce A."/>
        </authorList>
    </citation>
    <scope>NUCLEOTIDE SEQUENCE</scope>
    <source>
        <strain evidence="1">Th15_F1_A12</strain>
    </source>
</reference>
<comment type="caution">
    <text evidence="1">The sequence shown here is derived from an EMBL/GenBank/DDBJ whole genome shotgun (WGS) entry which is preliminary data.</text>
</comment>
<evidence type="ECO:0000313" key="2">
    <source>
        <dbReference type="Proteomes" id="UP001295462"/>
    </source>
</evidence>
<accession>A0AAU9QFA2</accession>
<protein>
    <submittedName>
        <fullName evidence="1">Uncharacterized protein</fullName>
    </submittedName>
</protein>
<gene>
    <name evidence="1" type="ORF">THF1A12_110141</name>
</gene>
<dbReference type="AlphaFoldDB" id="A0AAU9QFA2"/>
<name>A0AAU9QFA2_9VIBR</name>
<dbReference type="EMBL" id="CAKMUD010000013">
    <property type="protein sequence ID" value="CAH1571714.1"/>
    <property type="molecule type" value="Genomic_DNA"/>
</dbReference>
<dbReference type="Proteomes" id="UP001295462">
    <property type="component" value="Unassembled WGS sequence"/>
</dbReference>
<evidence type="ECO:0000313" key="1">
    <source>
        <dbReference type="EMBL" id="CAH1571714.1"/>
    </source>
</evidence>